<organism evidence="2 4">
    <name type="scientific">Brevibacillus composti</name>
    <dbReference type="NCBI Taxonomy" id="2796470"/>
    <lineage>
        <taxon>Bacteria</taxon>
        <taxon>Bacillati</taxon>
        <taxon>Bacillota</taxon>
        <taxon>Bacilli</taxon>
        <taxon>Bacillales</taxon>
        <taxon>Paenibacillaceae</taxon>
        <taxon>Brevibacillus</taxon>
    </lineage>
</organism>
<dbReference type="Proteomes" id="UP000677234">
    <property type="component" value="Chromosome"/>
</dbReference>
<keyword evidence="5" id="KW-1185">Reference proteome</keyword>
<keyword evidence="1" id="KW-0472">Membrane</keyword>
<dbReference type="Proteomes" id="UP000595847">
    <property type="component" value="Chromosome"/>
</dbReference>
<evidence type="ECO:0000313" key="2">
    <source>
        <dbReference type="EMBL" id="QQE74761.1"/>
    </source>
</evidence>
<keyword evidence="1" id="KW-1133">Transmembrane helix</keyword>
<protein>
    <submittedName>
        <fullName evidence="2">Flp family type IVb pilin</fullName>
    </submittedName>
</protein>
<dbReference type="InterPro" id="IPR007047">
    <property type="entry name" value="Flp_Fap"/>
</dbReference>
<name>A0A7T5JP57_9BACL</name>
<dbReference type="KEGG" id="bcop:JD108_01890"/>
<evidence type="ECO:0000313" key="3">
    <source>
        <dbReference type="EMBL" id="QUO41846.1"/>
    </source>
</evidence>
<keyword evidence="1" id="KW-0812">Transmembrane</keyword>
<accession>A0A7T5JP57</accession>
<feature type="transmembrane region" description="Helical" evidence="1">
    <location>
        <begin position="22"/>
        <end position="40"/>
    </location>
</feature>
<gene>
    <name evidence="2" type="ORF">JD108_01890</name>
    <name evidence="3" type="ORF">KDJ56_01890</name>
</gene>
<evidence type="ECO:0000313" key="5">
    <source>
        <dbReference type="Proteomes" id="UP000677234"/>
    </source>
</evidence>
<dbReference type="RefSeq" id="WP_198828331.1">
    <property type="nucleotide sequence ID" value="NZ_CP066308.1"/>
</dbReference>
<proteinExistence type="predicted"/>
<reference evidence="2 4" key="1">
    <citation type="submission" date="2020-12" db="EMBL/GenBank/DDBJ databases">
        <title>strain FJAT-54423T represents a novel species of the genus Brevibacillus.</title>
        <authorList>
            <person name="Tang R."/>
        </authorList>
    </citation>
    <scope>NUCLEOTIDE SEQUENCE [LARGE SCALE GENOMIC DNA]</scope>
    <source>
        <strain evidence="2 4">FJAT-54423</strain>
    </source>
</reference>
<reference evidence="3" key="2">
    <citation type="submission" date="2021-04" db="EMBL/GenBank/DDBJ databases">
        <title>Brevibacillus composti FJAT-54423, complete genome.</title>
        <authorList>
            <person name="Tang R."/>
        </authorList>
    </citation>
    <scope>NUCLEOTIDE SEQUENCE</scope>
    <source>
        <strain evidence="3">FJAT-54424</strain>
    </source>
</reference>
<dbReference type="AlphaFoldDB" id="A0A7T5JP57"/>
<sequence length="58" mass="6323">MKAKETLVRFWKEEDGQALSEYGLILGIIAVAAIAGLVAMKEKIKAVFETIAKSLEAK</sequence>
<evidence type="ECO:0000313" key="4">
    <source>
        <dbReference type="Proteomes" id="UP000595847"/>
    </source>
</evidence>
<dbReference type="Pfam" id="PF04964">
    <property type="entry name" value="Flp_Fap"/>
    <property type="match status" value="1"/>
</dbReference>
<dbReference type="EMBL" id="CP066308">
    <property type="protein sequence ID" value="QQE74761.1"/>
    <property type="molecule type" value="Genomic_DNA"/>
</dbReference>
<dbReference type="EMBL" id="CP073708">
    <property type="protein sequence ID" value="QUO41846.1"/>
    <property type="molecule type" value="Genomic_DNA"/>
</dbReference>
<evidence type="ECO:0000256" key="1">
    <source>
        <dbReference type="SAM" id="Phobius"/>
    </source>
</evidence>